<feature type="transmembrane region" description="Helical" evidence="1">
    <location>
        <begin position="43"/>
        <end position="64"/>
    </location>
</feature>
<keyword evidence="1" id="KW-0812">Transmembrane</keyword>
<dbReference type="EMBL" id="CP002432">
    <property type="protein sequence ID" value="ADU66905.1"/>
    <property type="molecule type" value="Genomic_DNA"/>
</dbReference>
<keyword evidence="3" id="KW-1185">Reference proteome</keyword>
<gene>
    <name evidence="2" type="ordered locus">Selin_2185</name>
</gene>
<evidence type="ECO:0000256" key="1">
    <source>
        <dbReference type="SAM" id="Phobius"/>
    </source>
</evidence>
<evidence type="ECO:0000313" key="2">
    <source>
        <dbReference type="EMBL" id="ADU66905.1"/>
    </source>
</evidence>
<reference evidence="2 3" key="1">
    <citation type="submission" date="2010-12" db="EMBL/GenBank/DDBJ databases">
        <title>Complete sequence of Desulfurispirillum indicum S5.</title>
        <authorList>
            <consortium name="US DOE Joint Genome Institute"/>
            <person name="Lucas S."/>
            <person name="Copeland A."/>
            <person name="Lapidus A."/>
            <person name="Cheng J.-F."/>
            <person name="Goodwin L."/>
            <person name="Pitluck S."/>
            <person name="Chertkov O."/>
            <person name="Held B."/>
            <person name="Detter J.C."/>
            <person name="Han C."/>
            <person name="Tapia R."/>
            <person name="Land M."/>
            <person name="Hauser L."/>
            <person name="Kyrpides N."/>
            <person name="Ivanova N."/>
            <person name="Mikhailova N."/>
            <person name="Haggblom M."/>
            <person name="Rauschenbach I."/>
            <person name="Bini E."/>
            <person name="Woyke T."/>
        </authorList>
    </citation>
    <scope>NUCLEOTIDE SEQUENCE [LARGE SCALE GENOMIC DNA]</scope>
    <source>
        <strain evidence="3">ATCC BAA-1389 / DSM 22839 / S5</strain>
    </source>
</reference>
<sequence length="93" mass="10544">MPYFILVLGLLQIATILFMRYAGKWLVPRPYGKDITGIARHPVVSRLLLWSSALFSVFLVVVAFQSTAHGWWFLGGSAALFLLFTPPPRSFFR</sequence>
<protein>
    <submittedName>
        <fullName evidence="2">Uncharacterized protein</fullName>
    </submittedName>
</protein>
<dbReference type="KEGG" id="din:Selin_2185"/>
<feature type="transmembrane region" description="Helical" evidence="1">
    <location>
        <begin position="70"/>
        <end position="87"/>
    </location>
</feature>
<accession>E6W3M4</accession>
<feature type="transmembrane region" description="Helical" evidence="1">
    <location>
        <begin position="6"/>
        <end position="23"/>
    </location>
</feature>
<keyword evidence="1" id="KW-1133">Transmembrane helix</keyword>
<keyword evidence="1" id="KW-0472">Membrane</keyword>
<dbReference type="AlphaFoldDB" id="E6W3M4"/>
<name>E6W3M4_DESIS</name>
<dbReference type="RefSeq" id="WP_013506783.1">
    <property type="nucleotide sequence ID" value="NC_014836.1"/>
</dbReference>
<dbReference type="InParanoid" id="E6W3M4"/>
<dbReference type="STRING" id="653733.Selin_2185"/>
<dbReference type="Proteomes" id="UP000002572">
    <property type="component" value="Chromosome"/>
</dbReference>
<organism evidence="2 3">
    <name type="scientific">Desulfurispirillum indicum (strain ATCC BAA-1389 / DSM 22839 / S5)</name>
    <dbReference type="NCBI Taxonomy" id="653733"/>
    <lineage>
        <taxon>Bacteria</taxon>
        <taxon>Pseudomonadati</taxon>
        <taxon>Chrysiogenota</taxon>
        <taxon>Chrysiogenia</taxon>
        <taxon>Chrysiogenales</taxon>
        <taxon>Chrysiogenaceae</taxon>
        <taxon>Desulfurispirillum</taxon>
    </lineage>
</organism>
<proteinExistence type="predicted"/>
<dbReference type="HOGENOM" id="CLU_2394939_0_0_0"/>
<evidence type="ECO:0000313" key="3">
    <source>
        <dbReference type="Proteomes" id="UP000002572"/>
    </source>
</evidence>